<evidence type="ECO:0000313" key="1">
    <source>
        <dbReference type="EMBL" id="PSR23302.1"/>
    </source>
</evidence>
<accession>A0A2T2WM37</accession>
<evidence type="ECO:0000313" key="2">
    <source>
        <dbReference type="Proteomes" id="UP000242699"/>
    </source>
</evidence>
<sequence length="312" mass="34322">MAKTKKYRVGSSRPVGPVIAPAIISRVPVFQPRFKNLQNTTITAETAWGSVRIVGKLGGIHRKVLDALFATALDTFRHSTDIPQQSGALSLLVDPYQVAKVAGVATRHPQWLYGILEDMRVARVELHDKTTGGRHWAGIVSEVNTQSSTRVPLPGGCKHGDRPLWRVTISSAWMRIYDTSLVLRYRNALPVLGQITSGATHALALHILTHTGGSYDVPTGLKTVGVPWNRLTQRRQHQLMQEIIREKDHLFHLGMELYRHHDTNHLMISYHPTGDVHAQNPVETTAPGQSEAICAGKEAICAGKEAICAGSQ</sequence>
<reference evidence="1 2" key="1">
    <citation type="journal article" date="2014" name="BMC Genomics">
        <title>Comparison of environmental and isolate Sulfobacillus genomes reveals diverse carbon, sulfur, nitrogen, and hydrogen metabolisms.</title>
        <authorList>
            <person name="Justice N.B."/>
            <person name="Norman A."/>
            <person name="Brown C.T."/>
            <person name="Singh A."/>
            <person name="Thomas B.C."/>
            <person name="Banfield J.F."/>
        </authorList>
    </citation>
    <scope>NUCLEOTIDE SEQUENCE [LARGE SCALE GENOMIC DNA]</scope>
    <source>
        <strain evidence="1">AMDSBA1</strain>
    </source>
</reference>
<protein>
    <submittedName>
        <fullName evidence="1">Uncharacterized protein</fullName>
    </submittedName>
</protein>
<proteinExistence type="predicted"/>
<dbReference type="AlphaFoldDB" id="A0A2T2WM37"/>
<gene>
    <name evidence="1" type="ORF">C7B43_20120</name>
</gene>
<name>A0A2T2WM37_9FIRM</name>
<comment type="caution">
    <text evidence="1">The sequence shown here is derived from an EMBL/GenBank/DDBJ whole genome shotgun (WGS) entry which is preliminary data.</text>
</comment>
<organism evidence="1 2">
    <name type="scientific">Sulfobacillus benefaciens</name>
    <dbReference type="NCBI Taxonomy" id="453960"/>
    <lineage>
        <taxon>Bacteria</taxon>
        <taxon>Bacillati</taxon>
        <taxon>Bacillota</taxon>
        <taxon>Clostridia</taxon>
        <taxon>Eubacteriales</taxon>
        <taxon>Clostridiales Family XVII. Incertae Sedis</taxon>
        <taxon>Sulfobacillus</taxon>
    </lineage>
</organism>
<dbReference type="Proteomes" id="UP000242699">
    <property type="component" value="Unassembled WGS sequence"/>
</dbReference>
<dbReference type="EMBL" id="PXYT01000095">
    <property type="protein sequence ID" value="PSR23302.1"/>
    <property type="molecule type" value="Genomic_DNA"/>
</dbReference>